<keyword evidence="4 6" id="KW-1133">Transmembrane helix</keyword>
<feature type="transmembrane region" description="Helical" evidence="6">
    <location>
        <begin position="152"/>
        <end position="171"/>
    </location>
</feature>
<evidence type="ECO:0000256" key="2">
    <source>
        <dbReference type="ARBA" id="ARBA00010992"/>
    </source>
</evidence>
<comment type="caution">
    <text evidence="8">The sequence shown here is derived from an EMBL/GenBank/DDBJ whole genome shotgun (WGS) entry which is preliminary data.</text>
</comment>
<feature type="transmembrane region" description="Helical" evidence="6">
    <location>
        <begin position="419"/>
        <end position="441"/>
    </location>
</feature>
<dbReference type="AlphaFoldDB" id="A0AAJ0FUT3"/>
<dbReference type="InterPro" id="IPR020846">
    <property type="entry name" value="MFS_dom"/>
</dbReference>
<dbReference type="SUPFAM" id="SSF103473">
    <property type="entry name" value="MFS general substrate transporter"/>
    <property type="match status" value="1"/>
</dbReference>
<feature type="transmembrane region" description="Helical" evidence="6">
    <location>
        <begin position="123"/>
        <end position="140"/>
    </location>
</feature>
<gene>
    <name evidence="8" type="ORF">QQS21_005094</name>
</gene>
<evidence type="ECO:0000259" key="7">
    <source>
        <dbReference type="PROSITE" id="PS50850"/>
    </source>
</evidence>
<dbReference type="InterPro" id="IPR050360">
    <property type="entry name" value="MFS_Sugar_Transporters"/>
</dbReference>
<feature type="transmembrane region" description="Helical" evidence="6">
    <location>
        <begin position="315"/>
        <end position="336"/>
    </location>
</feature>
<dbReference type="Proteomes" id="UP001251528">
    <property type="component" value="Unassembled WGS sequence"/>
</dbReference>
<comment type="similarity">
    <text evidence="2">Belongs to the major facilitator superfamily. Sugar transporter (TC 2.A.1.1) family.</text>
</comment>
<evidence type="ECO:0000256" key="6">
    <source>
        <dbReference type="SAM" id="Phobius"/>
    </source>
</evidence>
<dbReference type="EMBL" id="JASWJB010000081">
    <property type="protein sequence ID" value="KAK2600149.1"/>
    <property type="molecule type" value="Genomic_DNA"/>
</dbReference>
<proteinExistence type="inferred from homology"/>
<evidence type="ECO:0000313" key="9">
    <source>
        <dbReference type="Proteomes" id="UP001251528"/>
    </source>
</evidence>
<dbReference type="PANTHER" id="PTHR48022:SF78">
    <property type="entry name" value="MONOSACCHARIDE TRANSPORTER, PUTATIVE (AFU_ORTHOLOGUE AFUA_2G02110)-RELATED"/>
    <property type="match status" value="1"/>
</dbReference>
<feature type="transmembrane region" description="Helical" evidence="6">
    <location>
        <begin position="69"/>
        <end position="87"/>
    </location>
</feature>
<name>A0AAJ0FUT3_9HYPO</name>
<feature type="domain" description="Major facilitator superfamily (MFS) profile" evidence="7">
    <location>
        <begin position="19"/>
        <end position="472"/>
    </location>
</feature>
<feature type="transmembrane region" description="Helical" evidence="6">
    <location>
        <begin position="383"/>
        <end position="407"/>
    </location>
</feature>
<protein>
    <recommendedName>
        <fullName evidence="7">Major facilitator superfamily (MFS) profile domain-containing protein</fullName>
    </recommendedName>
</protein>
<feature type="transmembrane region" description="Helical" evidence="6">
    <location>
        <begin position="12"/>
        <end position="32"/>
    </location>
</feature>
<keyword evidence="3 6" id="KW-0812">Transmembrane</keyword>
<dbReference type="Gene3D" id="1.20.1250.20">
    <property type="entry name" value="MFS general substrate transporter like domains"/>
    <property type="match status" value="1"/>
</dbReference>
<accession>A0AAJ0FUT3</accession>
<dbReference type="InterPro" id="IPR005828">
    <property type="entry name" value="MFS_sugar_transport-like"/>
</dbReference>
<feature type="transmembrane region" description="Helical" evidence="6">
    <location>
        <begin position="447"/>
        <end position="468"/>
    </location>
</feature>
<dbReference type="Pfam" id="PF00083">
    <property type="entry name" value="Sugar_tr"/>
    <property type="match status" value="1"/>
</dbReference>
<reference evidence="8" key="1">
    <citation type="submission" date="2023-06" db="EMBL/GenBank/DDBJ databases">
        <title>Conoideocrella luteorostrata (Hypocreales: Clavicipitaceae), a potential biocontrol fungus for elongate hemlock scale in United States Christmas tree production areas.</title>
        <authorList>
            <person name="Barrett H."/>
            <person name="Lovett B."/>
            <person name="Macias A.M."/>
            <person name="Stajich J.E."/>
            <person name="Kasson M.T."/>
        </authorList>
    </citation>
    <scope>NUCLEOTIDE SEQUENCE</scope>
    <source>
        <strain evidence="8">ARSEF 14590</strain>
    </source>
</reference>
<evidence type="ECO:0000313" key="8">
    <source>
        <dbReference type="EMBL" id="KAK2600149.1"/>
    </source>
</evidence>
<dbReference type="InterPro" id="IPR036259">
    <property type="entry name" value="MFS_trans_sf"/>
</dbReference>
<dbReference type="GO" id="GO:0005351">
    <property type="term" value="F:carbohydrate:proton symporter activity"/>
    <property type="evidence" value="ECO:0007669"/>
    <property type="project" value="TreeGrafter"/>
</dbReference>
<keyword evidence="9" id="KW-1185">Reference proteome</keyword>
<dbReference type="PANTHER" id="PTHR48022">
    <property type="entry name" value="PLASTIDIC GLUCOSE TRANSPORTER 4"/>
    <property type="match status" value="1"/>
</dbReference>
<organism evidence="8 9">
    <name type="scientific">Conoideocrella luteorostrata</name>
    <dbReference type="NCBI Taxonomy" id="1105319"/>
    <lineage>
        <taxon>Eukaryota</taxon>
        <taxon>Fungi</taxon>
        <taxon>Dikarya</taxon>
        <taxon>Ascomycota</taxon>
        <taxon>Pezizomycotina</taxon>
        <taxon>Sordariomycetes</taxon>
        <taxon>Hypocreomycetidae</taxon>
        <taxon>Hypocreales</taxon>
        <taxon>Clavicipitaceae</taxon>
        <taxon>Conoideocrella</taxon>
    </lineage>
</organism>
<evidence type="ECO:0000256" key="5">
    <source>
        <dbReference type="ARBA" id="ARBA00023136"/>
    </source>
</evidence>
<keyword evidence="5 6" id="KW-0472">Membrane</keyword>
<evidence type="ECO:0000256" key="1">
    <source>
        <dbReference type="ARBA" id="ARBA00004141"/>
    </source>
</evidence>
<dbReference type="GO" id="GO:0016020">
    <property type="term" value="C:membrane"/>
    <property type="evidence" value="ECO:0007669"/>
    <property type="project" value="UniProtKB-SubCell"/>
</dbReference>
<comment type="subcellular location">
    <subcellularLocation>
        <location evidence="1">Membrane</location>
        <topology evidence="1">Multi-pass membrane protein</topology>
    </subcellularLocation>
</comment>
<feature type="transmembrane region" description="Helical" evidence="6">
    <location>
        <begin position="345"/>
        <end position="363"/>
    </location>
</feature>
<dbReference type="PROSITE" id="PS50850">
    <property type="entry name" value="MFS"/>
    <property type="match status" value="1"/>
</dbReference>
<sequence length="546" mass="59953">MALPQIWQKMPGKALLFLINLVSAVALIFEGFNQGVYGTLSGTPGFIEMAGIGHGDVVTDSTKQGGLAAAYYFGGMWGCFIGGWVGDRFGRKKGVLVGTWLGIIGAALQAGSQNSNMFICGRVIAGLGIGFVNVIILPWVSELSQSHDRGSSFSLVFVANFLGITIAYWINFAVRESNYSFRWRFPLAWMIVPLVLVNIVVPFLPESPRWLIANGKRPQAISILCKLRGDLTPEDPKISAEVEQLDAIVEASYHKRNDLLNIALAGRYSGKLHLGRRAAMGFALQWIQQWTGILAIVSWAGKLFSLAGFDAYKSLWLAGLVNSLGVPSTAAAALVVDRIGRVKSLLASFVIQGVSLFLVAALIKTSEDHTTNDPDLSTKLGTGAASFVFVYLWFFCMFNIVPSWIYGTEIWPQEIRAKGYSFTIFGWATGCGMTQFVIPILLERLGWATYVFFGALNIVAFPIVWLTYPEVANRSLEEVSLLFISDSIFVKKNMEQYRRRMDDAGGNVAIAVRSLLDDVNGRPSPVRITEKTGRRAIENVEQDDSV</sequence>
<evidence type="ECO:0000256" key="4">
    <source>
        <dbReference type="ARBA" id="ARBA00022989"/>
    </source>
</evidence>
<feature type="transmembrane region" description="Helical" evidence="6">
    <location>
        <begin position="183"/>
        <end position="204"/>
    </location>
</feature>
<evidence type="ECO:0000256" key="3">
    <source>
        <dbReference type="ARBA" id="ARBA00022692"/>
    </source>
</evidence>